<evidence type="ECO:0000313" key="4">
    <source>
        <dbReference type="Proteomes" id="UP000734218"/>
    </source>
</evidence>
<feature type="compositionally biased region" description="Basic and acidic residues" evidence="1">
    <location>
        <begin position="1"/>
        <end position="16"/>
    </location>
</feature>
<dbReference type="SUPFAM" id="SSF64376">
    <property type="entry name" value="YlxR-like"/>
    <property type="match status" value="1"/>
</dbReference>
<sequence length="262" mass="27322">MRTPSNERQRLTDGDRAVPPAGGTDRSDMPAAANTRRCILTGERADPALLVRLALSPDGEVLPDVRARAPGRGAWIAVDRSALAAAIASGKLKGALARAFKTGPILVPDDLAERVEKALERAALDRLGLEARGGTLVTGAERIAEAARAGRLHLLLHAADARADGNRKLDQAWRVGRDAEGSGEAGLAIAADRTILSLALGRENVVHIGVCDRAAADRVLVALDRWQRFIGFLSSGQPCESASQGSTPACGADGGDADHGRS</sequence>
<evidence type="ECO:0000256" key="1">
    <source>
        <dbReference type="SAM" id="MobiDB-lite"/>
    </source>
</evidence>
<dbReference type="InterPro" id="IPR035931">
    <property type="entry name" value="YlxR-like_sf"/>
</dbReference>
<dbReference type="Gene3D" id="3.30.1230.10">
    <property type="entry name" value="YlxR-like"/>
    <property type="match status" value="1"/>
</dbReference>
<reference evidence="3 4" key="1">
    <citation type="submission" date="2020-03" db="EMBL/GenBank/DDBJ databases">
        <title>Genomic Encyclopedia of Type Strains, Phase IV (KMG-IV): sequencing the most valuable type-strain genomes for metagenomic binning, comparative biology and taxonomic classification.</title>
        <authorList>
            <person name="Goeker M."/>
        </authorList>
    </citation>
    <scope>NUCLEOTIDE SEQUENCE [LARGE SCALE GENOMIC DNA]</scope>
    <source>
        <strain evidence="3 4">DSM 27651</strain>
    </source>
</reference>
<feature type="compositionally biased region" description="Polar residues" evidence="1">
    <location>
        <begin position="238"/>
        <end position="247"/>
    </location>
</feature>
<dbReference type="SUPFAM" id="SSF55315">
    <property type="entry name" value="L30e-like"/>
    <property type="match status" value="1"/>
</dbReference>
<name>A0ABX0XP88_9SPHN</name>
<evidence type="ECO:0000259" key="2">
    <source>
        <dbReference type="Pfam" id="PF04296"/>
    </source>
</evidence>
<dbReference type="PANTHER" id="PTHR34215">
    <property type="entry name" value="BLL0784 PROTEIN"/>
    <property type="match status" value="1"/>
</dbReference>
<comment type="caution">
    <text evidence="3">The sequence shown here is derived from an EMBL/GenBank/DDBJ whole genome shotgun (WGS) entry which is preliminary data.</text>
</comment>
<gene>
    <name evidence="3" type="ORF">GGR88_002113</name>
</gene>
<keyword evidence="4" id="KW-1185">Reference proteome</keyword>
<accession>A0ABX0XP88</accession>
<dbReference type="Proteomes" id="UP000734218">
    <property type="component" value="Unassembled WGS sequence"/>
</dbReference>
<evidence type="ECO:0000313" key="3">
    <source>
        <dbReference type="EMBL" id="NJC34599.1"/>
    </source>
</evidence>
<dbReference type="Pfam" id="PF04296">
    <property type="entry name" value="YlxR"/>
    <property type="match status" value="1"/>
</dbReference>
<dbReference type="InterPro" id="IPR007393">
    <property type="entry name" value="YlxR_dom"/>
</dbReference>
<dbReference type="EMBL" id="JAATJE010000002">
    <property type="protein sequence ID" value="NJC34599.1"/>
    <property type="molecule type" value="Genomic_DNA"/>
</dbReference>
<proteinExistence type="predicted"/>
<dbReference type="InterPro" id="IPR029064">
    <property type="entry name" value="Ribosomal_eL30-like_sf"/>
</dbReference>
<dbReference type="InterPro" id="IPR037465">
    <property type="entry name" value="YlxR"/>
</dbReference>
<feature type="region of interest" description="Disordered" evidence="1">
    <location>
        <begin position="1"/>
        <end position="32"/>
    </location>
</feature>
<organism evidence="3 4">
    <name type="scientific">Sphingomonas jejuensis</name>
    <dbReference type="NCBI Taxonomy" id="904715"/>
    <lineage>
        <taxon>Bacteria</taxon>
        <taxon>Pseudomonadati</taxon>
        <taxon>Pseudomonadota</taxon>
        <taxon>Alphaproteobacteria</taxon>
        <taxon>Sphingomonadales</taxon>
        <taxon>Sphingomonadaceae</taxon>
        <taxon>Sphingomonas</taxon>
    </lineage>
</organism>
<feature type="domain" description="YlxR" evidence="2">
    <location>
        <begin position="36"/>
        <end position="116"/>
    </location>
</feature>
<dbReference type="RefSeq" id="WP_425338482.1">
    <property type="nucleotide sequence ID" value="NZ_JAATJE010000002.1"/>
</dbReference>
<feature type="region of interest" description="Disordered" evidence="1">
    <location>
        <begin position="238"/>
        <end position="262"/>
    </location>
</feature>
<dbReference type="PANTHER" id="PTHR34215:SF1">
    <property type="entry name" value="YLXR DOMAIN-CONTAINING PROTEIN"/>
    <property type="match status" value="1"/>
</dbReference>
<protein>
    <recommendedName>
        <fullName evidence="2">YlxR domain-containing protein</fullName>
    </recommendedName>
</protein>